<organism evidence="9 10">
    <name type="scientific">Serendipita indica (strain DSM 11827)</name>
    <name type="common">Root endophyte fungus</name>
    <name type="synonym">Piriformospora indica</name>
    <dbReference type="NCBI Taxonomy" id="1109443"/>
    <lineage>
        <taxon>Eukaryota</taxon>
        <taxon>Fungi</taxon>
        <taxon>Dikarya</taxon>
        <taxon>Basidiomycota</taxon>
        <taxon>Agaricomycotina</taxon>
        <taxon>Agaricomycetes</taxon>
        <taxon>Sebacinales</taxon>
        <taxon>Serendipitaceae</taxon>
        <taxon>Serendipita</taxon>
    </lineage>
</organism>
<feature type="region of interest" description="Disordered" evidence="6">
    <location>
        <begin position="39"/>
        <end position="71"/>
    </location>
</feature>
<dbReference type="HOGENOM" id="CLU_013615_7_2_1"/>
<evidence type="ECO:0000256" key="5">
    <source>
        <dbReference type="PROSITE-ProRule" id="PRU00277"/>
    </source>
</evidence>
<dbReference type="PANTHER" id="PTHR45779:SF7">
    <property type="entry name" value="PEPTIDYLPROLYL ISOMERASE"/>
    <property type="match status" value="1"/>
</dbReference>
<evidence type="ECO:0000313" key="9">
    <source>
        <dbReference type="EMBL" id="CCA74883.1"/>
    </source>
</evidence>
<proteinExistence type="predicted"/>
<dbReference type="InterPro" id="IPR044609">
    <property type="entry name" value="FKBP2/11"/>
</dbReference>
<evidence type="ECO:0000313" key="10">
    <source>
        <dbReference type="Proteomes" id="UP000007148"/>
    </source>
</evidence>
<accession>G4TU90</accession>
<comment type="catalytic activity">
    <reaction evidence="1 5">
        <text>[protein]-peptidylproline (omega=180) = [protein]-peptidylproline (omega=0)</text>
        <dbReference type="Rhea" id="RHEA:16237"/>
        <dbReference type="Rhea" id="RHEA-COMP:10747"/>
        <dbReference type="Rhea" id="RHEA-COMP:10748"/>
        <dbReference type="ChEBI" id="CHEBI:83833"/>
        <dbReference type="ChEBI" id="CHEBI:83834"/>
        <dbReference type="EC" id="5.2.1.8"/>
    </reaction>
</comment>
<feature type="domain" description="PPIase FKBP-type" evidence="8">
    <location>
        <begin position="94"/>
        <end position="182"/>
    </location>
</feature>
<feature type="compositionally biased region" description="Low complexity" evidence="6">
    <location>
        <begin position="57"/>
        <end position="71"/>
    </location>
</feature>
<dbReference type="EMBL" id="CAFZ01000367">
    <property type="protein sequence ID" value="CCA74883.1"/>
    <property type="molecule type" value="Genomic_DNA"/>
</dbReference>
<evidence type="ECO:0000256" key="2">
    <source>
        <dbReference type="ARBA" id="ARBA00013194"/>
    </source>
</evidence>
<evidence type="ECO:0000259" key="8">
    <source>
        <dbReference type="PROSITE" id="PS50059"/>
    </source>
</evidence>
<gene>
    <name evidence="9" type="ORF">PIIN_08853</name>
</gene>
<evidence type="ECO:0000256" key="3">
    <source>
        <dbReference type="ARBA" id="ARBA00023110"/>
    </source>
</evidence>
<dbReference type="GO" id="GO:0003755">
    <property type="term" value="F:peptidyl-prolyl cis-trans isomerase activity"/>
    <property type="evidence" value="ECO:0007669"/>
    <property type="project" value="UniProtKB-KW"/>
</dbReference>
<dbReference type="EC" id="5.2.1.8" evidence="2 5"/>
<keyword evidence="7" id="KW-0732">Signal</keyword>
<dbReference type="STRING" id="1109443.G4TU90"/>
<dbReference type="InterPro" id="IPR046357">
    <property type="entry name" value="PPIase_dom_sf"/>
</dbReference>
<dbReference type="SUPFAM" id="SSF54534">
    <property type="entry name" value="FKBP-like"/>
    <property type="match status" value="1"/>
</dbReference>
<dbReference type="AlphaFoldDB" id="G4TU90"/>
<dbReference type="InParanoid" id="G4TU90"/>
<dbReference type="PANTHER" id="PTHR45779">
    <property type="entry name" value="PEPTIDYLPROLYL ISOMERASE"/>
    <property type="match status" value="1"/>
</dbReference>
<reference evidence="9 10" key="1">
    <citation type="journal article" date="2011" name="PLoS Pathog.">
        <title>Endophytic Life Strategies Decoded by Genome and Transcriptome Analyses of the Mutualistic Root Symbiont Piriformospora indica.</title>
        <authorList>
            <person name="Zuccaro A."/>
            <person name="Lahrmann U."/>
            <person name="Guldener U."/>
            <person name="Langen G."/>
            <person name="Pfiffi S."/>
            <person name="Biedenkopf D."/>
            <person name="Wong P."/>
            <person name="Samans B."/>
            <person name="Grimm C."/>
            <person name="Basiewicz M."/>
            <person name="Murat C."/>
            <person name="Martin F."/>
            <person name="Kogel K.H."/>
        </authorList>
    </citation>
    <scope>NUCLEOTIDE SEQUENCE [LARGE SCALE GENOMIC DNA]</scope>
    <source>
        <strain evidence="9 10">DSM 11827</strain>
    </source>
</reference>
<dbReference type="FunFam" id="3.10.50.40:FF:000006">
    <property type="entry name" value="Peptidyl-prolyl cis-trans isomerase"/>
    <property type="match status" value="1"/>
</dbReference>
<evidence type="ECO:0000256" key="7">
    <source>
        <dbReference type="SAM" id="SignalP"/>
    </source>
</evidence>
<dbReference type="Proteomes" id="UP000007148">
    <property type="component" value="Unassembled WGS sequence"/>
</dbReference>
<dbReference type="OrthoDB" id="1902587at2759"/>
<dbReference type="FunCoup" id="G4TU90">
    <property type="interactions" value="147"/>
</dbReference>
<dbReference type="InterPro" id="IPR001179">
    <property type="entry name" value="PPIase_FKBP_dom"/>
</dbReference>
<protein>
    <recommendedName>
        <fullName evidence="2 5">peptidylprolyl isomerase</fullName>
        <ecNumber evidence="2 5">5.2.1.8</ecNumber>
    </recommendedName>
</protein>
<evidence type="ECO:0000256" key="6">
    <source>
        <dbReference type="SAM" id="MobiDB-lite"/>
    </source>
</evidence>
<name>G4TU90_SERID</name>
<feature type="chain" id="PRO_5003468910" description="peptidylprolyl isomerase" evidence="7">
    <location>
        <begin position="31"/>
        <end position="188"/>
    </location>
</feature>
<keyword evidence="4 5" id="KW-0413">Isomerase</keyword>
<dbReference type="Gene3D" id="3.10.50.40">
    <property type="match status" value="1"/>
</dbReference>
<dbReference type="PROSITE" id="PS50059">
    <property type="entry name" value="FKBP_PPIASE"/>
    <property type="match status" value="1"/>
</dbReference>
<comment type="caution">
    <text evidence="9">The sequence shown here is derived from an EMBL/GenBank/DDBJ whole genome shotgun (WGS) entry which is preliminary data.</text>
</comment>
<feature type="signal peptide" evidence="7">
    <location>
        <begin position="1"/>
        <end position="30"/>
    </location>
</feature>
<keyword evidence="10" id="KW-1185">Reference proteome</keyword>
<dbReference type="eggNOG" id="KOG0549">
    <property type="taxonomic scope" value="Eukaryota"/>
</dbReference>
<evidence type="ECO:0000256" key="4">
    <source>
        <dbReference type="ARBA" id="ARBA00023235"/>
    </source>
</evidence>
<evidence type="ECO:0000256" key="1">
    <source>
        <dbReference type="ARBA" id="ARBA00000971"/>
    </source>
</evidence>
<sequence length="188" mass="20457">MSRSPSFYKTLLVLAAFLVFTLSFAPSAIAHHDNEAEHQTAVSVAGEQAAQTPVELPPTTAATPSPTKKAYPPSELVVETLFKPDNAGRAAEDYDRVYVHYVGTLWDGTQFDSSVERAQPFGFSLSRHQVIKGWDLGVKGMVVGEKRKLIIPPHLGYGDRGFPPVIPAGATLVFTVEMMEIQPAHPDL</sequence>
<dbReference type="Pfam" id="PF00254">
    <property type="entry name" value="FKBP_C"/>
    <property type="match status" value="1"/>
</dbReference>
<keyword evidence="3 5" id="KW-0697">Rotamase</keyword>